<evidence type="ECO:0000256" key="2">
    <source>
        <dbReference type="SAM" id="SignalP"/>
    </source>
</evidence>
<dbReference type="PROSITE" id="PS51485">
    <property type="entry name" value="PHYTOCYANIN"/>
    <property type="match status" value="1"/>
</dbReference>
<dbReference type="GO" id="GO:0005886">
    <property type="term" value="C:plasma membrane"/>
    <property type="evidence" value="ECO:0007669"/>
    <property type="project" value="TreeGrafter"/>
</dbReference>
<gene>
    <name evidence="4" type="ORF">LUZ62_058875</name>
    <name evidence="5" type="ORF">LUZ62_061492</name>
</gene>
<protein>
    <submittedName>
        <fullName evidence="5">Early nodulin-like protein 18</fullName>
    </submittedName>
</protein>
<dbReference type="Gene3D" id="2.60.40.420">
    <property type="entry name" value="Cupredoxins - blue copper proteins"/>
    <property type="match status" value="1"/>
</dbReference>
<dbReference type="EMBL" id="JAMFTS010000003">
    <property type="protein sequence ID" value="KAJ4774618.1"/>
    <property type="molecule type" value="Genomic_DNA"/>
</dbReference>
<dbReference type="PANTHER" id="PTHR33021">
    <property type="entry name" value="BLUE COPPER PROTEIN"/>
    <property type="match status" value="1"/>
</dbReference>
<evidence type="ECO:0000256" key="1">
    <source>
        <dbReference type="SAM" id="MobiDB-lite"/>
    </source>
</evidence>
<evidence type="ECO:0000313" key="5">
    <source>
        <dbReference type="EMBL" id="KAJ4777235.1"/>
    </source>
</evidence>
<proteinExistence type="predicted"/>
<evidence type="ECO:0000313" key="4">
    <source>
        <dbReference type="EMBL" id="KAJ4774618.1"/>
    </source>
</evidence>
<accession>A0AAV8EAI9</accession>
<keyword evidence="6" id="KW-1185">Reference proteome</keyword>
<dbReference type="SUPFAM" id="SSF49503">
    <property type="entry name" value="Cupredoxins"/>
    <property type="match status" value="1"/>
</dbReference>
<sequence>MSNCSIGSILSCCLLLFLCYPCIDAYKNYTVGDELGWYDQLEVSDVDYQKWADGKNFSLGDFLIFHTDKNHSVVQTYNATTFKICDVDQDMNTTEWSASDPEYSKDAVTVYVPLLKEGPTYFFSNFYDGEQCLNGQKFAINVTHGEGLPDSLKDPAPDAPAPASPDDVPATDVPANFDHPIDDNSTSTDPVKPIAGSGNMNLVGLSFRLLLVIFGALGFFG</sequence>
<comment type="caution">
    <text evidence="5">The sequence shown here is derived from an EMBL/GenBank/DDBJ whole genome shotgun (WGS) entry which is preliminary data.</text>
</comment>
<dbReference type="InterPro" id="IPR003245">
    <property type="entry name" value="Phytocyanin_dom"/>
</dbReference>
<dbReference type="Proteomes" id="UP001140206">
    <property type="component" value="Chromosome 3"/>
</dbReference>
<organism evidence="5 6">
    <name type="scientific">Rhynchospora pubera</name>
    <dbReference type="NCBI Taxonomy" id="906938"/>
    <lineage>
        <taxon>Eukaryota</taxon>
        <taxon>Viridiplantae</taxon>
        <taxon>Streptophyta</taxon>
        <taxon>Embryophyta</taxon>
        <taxon>Tracheophyta</taxon>
        <taxon>Spermatophyta</taxon>
        <taxon>Magnoliopsida</taxon>
        <taxon>Liliopsida</taxon>
        <taxon>Poales</taxon>
        <taxon>Cyperaceae</taxon>
        <taxon>Cyperoideae</taxon>
        <taxon>Rhynchosporeae</taxon>
        <taxon>Rhynchospora</taxon>
    </lineage>
</organism>
<dbReference type="InterPro" id="IPR008972">
    <property type="entry name" value="Cupredoxin"/>
</dbReference>
<feature type="compositionally biased region" description="Low complexity" evidence="1">
    <location>
        <begin position="164"/>
        <end position="175"/>
    </location>
</feature>
<dbReference type="Pfam" id="PF02298">
    <property type="entry name" value="Cu_bind_like"/>
    <property type="match status" value="1"/>
</dbReference>
<feature type="chain" id="PRO_5044716283" evidence="2">
    <location>
        <begin position="26"/>
        <end position="221"/>
    </location>
</feature>
<dbReference type="FunFam" id="2.60.40.420:FF:000048">
    <property type="entry name" value="Early nodulin-like protein 18"/>
    <property type="match status" value="1"/>
</dbReference>
<dbReference type="GO" id="GO:0009055">
    <property type="term" value="F:electron transfer activity"/>
    <property type="evidence" value="ECO:0007669"/>
    <property type="project" value="InterPro"/>
</dbReference>
<dbReference type="EMBL" id="JAMFTS010000003">
    <property type="protein sequence ID" value="KAJ4777235.1"/>
    <property type="molecule type" value="Genomic_DNA"/>
</dbReference>
<dbReference type="AlphaFoldDB" id="A0AAV8EAI9"/>
<keyword evidence="2" id="KW-0732">Signal</keyword>
<feature type="domain" description="Phytocyanin" evidence="3">
    <location>
        <begin position="27"/>
        <end position="144"/>
    </location>
</feature>
<feature type="signal peptide" evidence="2">
    <location>
        <begin position="1"/>
        <end position="25"/>
    </location>
</feature>
<feature type="region of interest" description="Disordered" evidence="1">
    <location>
        <begin position="149"/>
        <end position="192"/>
    </location>
</feature>
<name>A0AAV8EAI9_9POAL</name>
<evidence type="ECO:0000313" key="6">
    <source>
        <dbReference type="Proteomes" id="UP001140206"/>
    </source>
</evidence>
<reference evidence="5" key="1">
    <citation type="submission" date="2022-08" db="EMBL/GenBank/DDBJ databases">
        <authorList>
            <person name="Marques A."/>
        </authorList>
    </citation>
    <scope>NUCLEOTIDE SEQUENCE</scope>
    <source>
        <strain evidence="5">RhyPub2mFocal</strain>
        <tissue evidence="5">Leaves</tissue>
    </source>
</reference>
<dbReference type="PANTHER" id="PTHR33021:SF6">
    <property type="entry name" value="EARLY NODULIN-LIKE PROTEIN 18"/>
    <property type="match status" value="1"/>
</dbReference>
<evidence type="ECO:0000259" key="3">
    <source>
        <dbReference type="PROSITE" id="PS51485"/>
    </source>
</evidence>
<dbReference type="InterPro" id="IPR039391">
    <property type="entry name" value="Phytocyanin-like"/>
</dbReference>